<dbReference type="InterPro" id="IPR004843">
    <property type="entry name" value="Calcineurin-like_PHP"/>
</dbReference>
<comment type="caution">
    <text evidence="2">The sequence shown here is derived from an EMBL/GenBank/DDBJ whole genome shotgun (WGS) entry which is preliminary data.</text>
</comment>
<dbReference type="InterPro" id="IPR011992">
    <property type="entry name" value="EF-hand-dom_pair"/>
</dbReference>
<sequence>MKYSFDESFLKRVEETFLKDSLLKEKEVLSMLKDAKTLFLKEKNVVRIFSKNVSIFGDIHGQYSYQQKLYLSEYQHVRGDVALVQLGNCLNRGPQNVESFLYAIARKLVYPKNFFFIRGSHESRAMIDKYGAKKEINLKYSEKVFDLIMQCCNALPIAAVVNTRHWCAHGGIPYYTDKPPTIQEIDAEDRIKEPEKMSTTLQNILWSDPVSSGFSTLRTRFEESSRGDGIYDFTAKSAKEFLKKNKLDVIIRGHQFYPEGYKSFKDSHGKTILRNIFSSVNYCGNQGNPGAVWRIIGEYEEGIFYSHTDELEALPPGKTLWDFLLPLVVKNYYYLAKKIVENRHQLVDLLREHDVDKIIHGLGLHSTRALRRLLKSLYQTENGNINSIITQDPLTLFRFFDVDGDNKIFEYDLYESMKLAKCVLPNEWLEEETRHKIIMQAIHTISSRRDLGDENYVDLEDFKRMLKLQGYAD</sequence>
<dbReference type="PANTHER" id="PTHR45673">
    <property type="entry name" value="SERINE/THREONINE-PROTEIN PHOSPHATASE 2B CATALYTIC SUBUNIT 1-RELATED"/>
    <property type="match status" value="1"/>
</dbReference>
<dbReference type="InterPro" id="IPR029052">
    <property type="entry name" value="Metallo-depent_PP-like"/>
</dbReference>
<organism evidence="2 3">
    <name type="scientific">Artemia franciscana</name>
    <name type="common">Brine shrimp</name>
    <name type="synonym">Artemia sanfranciscana</name>
    <dbReference type="NCBI Taxonomy" id="6661"/>
    <lineage>
        <taxon>Eukaryota</taxon>
        <taxon>Metazoa</taxon>
        <taxon>Ecdysozoa</taxon>
        <taxon>Arthropoda</taxon>
        <taxon>Crustacea</taxon>
        <taxon>Branchiopoda</taxon>
        <taxon>Anostraca</taxon>
        <taxon>Artemiidae</taxon>
        <taxon>Artemia</taxon>
    </lineage>
</organism>
<dbReference type="GO" id="GO:0033192">
    <property type="term" value="F:calmodulin-dependent protein phosphatase activity"/>
    <property type="evidence" value="ECO:0007669"/>
    <property type="project" value="InterPro"/>
</dbReference>
<evidence type="ECO:0000259" key="1">
    <source>
        <dbReference type="SMART" id="SM00156"/>
    </source>
</evidence>
<name>A0AA88I6R1_ARTSF</name>
<protein>
    <recommendedName>
        <fullName evidence="1">Serine/threonine specific protein phosphatases domain-containing protein</fullName>
    </recommendedName>
</protein>
<dbReference type="InterPro" id="IPR006186">
    <property type="entry name" value="Ser/Thr-sp_prot-phosphatase"/>
</dbReference>
<dbReference type="EMBL" id="JAVRJZ010000008">
    <property type="protein sequence ID" value="KAK2719386.1"/>
    <property type="molecule type" value="Genomic_DNA"/>
</dbReference>
<dbReference type="InterPro" id="IPR043360">
    <property type="entry name" value="PP2B"/>
</dbReference>
<reference evidence="2" key="1">
    <citation type="submission" date="2023-07" db="EMBL/GenBank/DDBJ databases">
        <title>Chromosome-level genome assembly of Artemia franciscana.</title>
        <authorList>
            <person name="Jo E."/>
        </authorList>
    </citation>
    <scope>NUCLEOTIDE SEQUENCE</scope>
    <source>
        <tissue evidence="2">Whole body</tissue>
    </source>
</reference>
<dbReference type="SUPFAM" id="SSF47473">
    <property type="entry name" value="EF-hand"/>
    <property type="match status" value="1"/>
</dbReference>
<dbReference type="SUPFAM" id="SSF56300">
    <property type="entry name" value="Metallo-dependent phosphatases"/>
    <property type="match status" value="1"/>
</dbReference>
<dbReference type="AlphaFoldDB" id="A0AA88I6R1"/>
<evidence type="ECO:0000313" key="2">
    <source>
        <dbReference type="EMBL" id="KAK2719386.1"/>
    </source>
</evidence>
<feature type="domain" description="Serine/threonine specific protein phosphatases" evidence="1">
    <location>
        <begin position="23"/>
        <end position="310"/>
    </location>
</feature>
<dbReference type="Pfam" id="PF00149">
    <property type="entry name" value="Metallophos"/>
    <property type="match status" value="1"/>
</dbReference>
<accession>A0AA88I6R1</accession>
<evidence type="ECO:0000313" key="3">
    <source>
        <dbReference type="Proteomes" id="UP001187531"/>
    </source>
</evidence>
<proteinExistence type="predicted"/>
<dbReference type="Proteomes" id="UP001187531">
    <property type="component" value="Unassembled WGS sequence"/>
</dbReference>
<dbReference type="SMART" id="SM00156">
    <property type="entry name" value="PP2Ac"/>
    <property type="match status" value="1"/>
</dbReference>
<dbReference type="PRINTS" id="PR00114">
    <property type="entry name" value="STPHPHTASE"/>
</dbReference>
<dbReference type="GO" id="GO:0097720">
    <property type="term" value="P:calcineurin-mediated signaling"/>
    <property type="evidence" value="ECO:0007669"/>
    <property type="project" value="InterPro"/>
</dbReference>
<gene>
    <name evidence="2" type="ORF">QYM36_005016</name>
</gene>
<keyword evidence="3" id="KW-1185">Reference proteome</keyword>
<dbReference type="Gene3D" id="3.60.21.10">
    <property type="match status" value="1"/>
</dbReference>